<protein>
    <submittedName>
        <fullName evidence="1">Uncharacterized protein</fullName>
    </submittedName>
</protein>
<dbReference type="EMBL" id="UFVR01000004">
    <property type="protein sequence ID" value="SUX48732.1"/>
    <property type="molecule type" value="Genomic_DNA"/>
</dbReference>
<evidence type="ECO:0000313" key="2">
    <source>
        <dbReference type="Proteomes" id="UP000254282"/>
    </source>
</evidence>
<name>A0A381FQA6_9FLAO</name>
<reference evidence="1 2" key="1">
    <citation type="submission" date="2018-06" db="EMBL/GenBank/DDBJ databases">
        <authorList>
            <consortium name="Pathogen Informatics"/>
            <person name="Doyle S."/>
        </authorList>
    </citation>
    <scope>NUCLEOTIDE SEQUENCE [LARGE SCALE GENOMIC DNA]</scope>
    <source>
        <strain evidence="1 2">NCTC13532</strain>
    </source>
</reference>
<organism evidence="1 2">
    <name type="scientific">Chryseobacterium indoltheticum</name>
    <dbReference type="NCBI Taxonomy" id="254"/>
    <lineage>
        <taxon>Bacteria</taxon>
        <taxon>Pseudomonadati</taxon>
        <taxon>Bacteroidota</taxon>
        <taxon>Flavobacteriia</taxon>
        <taxon>Flavobacteriales</taxon>
        <taxon>Weeksellaceae</taxon>
        <taxon>Chryseobacterium group</taxon>
        <taxon>Chryseobacterium</taxon>
    </lineage>
</organism>
<gene>
    <name evidence="1" type="ORF">NCTC13532_04351</name>
</gene>
<sequence length="62" mass="7107">MVSWGQHKGKHRFKCKFVVFILSLKQIGQSKNKEIEFKNGLPEKKTYEQISAESGNCSSTVF</sequence>
<dbReference type="Proteomes" id="UP000254282">
    <property type="component" value="Unassembled WGS sequence"/>
</dbReference>
<evidence type="ECO:0000313" key="1">
    <source>
        <dbReference type="EMBL" id="SUX48732.1"/>
    </source>
</evidence>
<dbReference type="AlphaFoldDB" id="A0A381FQA6"/>
<accession>A0A381FQA6</accession>
<proteinExistence type="predicted"/>